<dbReference type="InterPro" id="IPR002731">
    <property type="entry name" value="ATPase_BadF"/>
</dbReference>
<dbReference type="Gene3D" id="3.30.420.40">
    <property type="match status" value="2"/>
</dbReference>
<dbReference type="InterPro" id="IPR052519">
    <property type="entry name" value="Euk-type_GlcNAc_Kinase"/>
</dbReference>
<evidence type="ECO:0000313" key="2">
    <source>
        <dbReference type="EMBL" id="GGO91651.1"/>
    </source>
</evidence>
<dbReference type="InterPro" id="IPR043129">
    <property type="entry name" value="ATPase_NBD"/>
</dbReference>
<dbReference type="EMBL" id="BMMS01000017">
    <property type="protein sequence ID" value="GGO91651.1"/>
    <property type="molecule type" value="Genomic_DNA"/>
</dbReference>
<dbReference type="Pfam" id="PF01869">
    <property type="entry name" value="BcrAD_BadFG"/>
    <property type="match status" value="1"/>
</dbReference>
<evidence type="ECO:0000259" key="1">
    <source>
        <dbReference type="Pfam" id="PF01869"/>
    </source>
</evidence>
<keyword evidence="3" id="KW-1185">Reference proteome</keyword>
<comment type="caution">
    <text evidence="2">The sequence shown here is derived from an EMBL/GenBank/DDBJ whole genome shotgun (WGS) entry which is preliminary data.</text>
</comment>
<reference evidence="2" key="1">
    <citation type="journal article" date="2014" name="Int. J. Syst. Evol. Microbiol.">
        <title>Complete genome sequence of Corynebacterium casei LMG S-19264T (=DSM 44701T), isolated from a smear-ripened cheese.</title>
        <authorList>
            <consortium name="US DOE Joint Genome Institute (JGI-PGF)"/>
            <person name="Walter F."/>
            <person name="Albersmeier A."/>
            <person name="Kalinowski J."/>
            <person name="Ruckert C."/>
        </authorList>
    </citation>
    <scope>NUCLEOTIDE SEQUENCE</scope>
    <source>
        <strain evidence="2">CGMCC 4.7201</strain>
    </source>
</reference>
<keyword evidence="2" id="KW-0418">Kinase</keyword>
<protein>
    <submittedName>
        <fullName evidence="2">N-acetylglucosamine kinase</fullName>
    </submittedName>
</protein>
<dbReference type="SUPFAM" id="SSF53067">
    <property type="entry name" value="Actin-like ATPase domain"/>
    <property type="match status" value="1"/>
</dbReference>
<reference evidence="2" key="2">
    <citation type="submission" date="2020-09" db="EMBL/GenBank/DDBJ databases">
        <authorList>
            <person name="Sun Q."/>
            <person name="Zhou Y."/>
        </authorList>
    </citation>
    <scope>NUCLEOTIDE SEQUENCE</scope>
    <source>
        <strain evidence="2">CGMCC 4.7201</strain>
    </source>
</reference>
<feature type="domain" description="ATPase BadF/BadG/BcrA/BcrD type" evidence="1">
    <location>
        <begin position="9"/>
        <end position="272"/>
    </location>
</feature>
<keyword evidence="2" id="KW-0808">Transferase</keyword>
<dbReference type="Proteomes" id="UP000641932">
    <property type="component" value="Unassembled WGS sequence"/>
</dbReference>
<dbReference type="GO" id="GO:0016301">
    <property type="term" value="F:kinase activity"/>
    <property type="evidence" value="ECO:0007669"/>
    <property type="project" value="UniProtKB-KW"/>
</dbReference>
<evidence type="ECO:0000313" key="3">
    <source>
        <dbReference type="Proteomes" id="UP000641932"/>
    </source>
</evidence>
<dbReference type="PANTHER" id="PTHR43190:SF3">
    <property type="entry name" value="N-ACETYL-D-GLUCOSAMINE KINASE"/>
    <property type="match status" value="1"/>
</dbReference>
<proteinExistence type="predicted"/>
<name>A0A917ZU26_9ACTN</name>
<organism evidence="2 3">
    <name type="scientific">Wenjunlia tyrosinilytica</name>
    <dbReference type="NCBI Taxonomy" id="1544741"/>
    <lineage>
        <taxon>Bacteria</taxon>
        <taxon>Bacillati</taxon>
        <taxon>Actinomycetota</taxon>
        <taxon>Actinomycetes</taxon>
        <taxon>Kitasatosporales</taxon>
        <taxon>Streptomycetaceae</taxon>
        <taxon>Wenjunlia</taxon>
    </lineage>
</organism>
<gene>
    <name evidence="2" type="ORF">GCM10012280_40020</name>
</gene>
<dbReference type="AlphaFoldDB" id="A0A917ZU26"/>
<dbReference type="PANTHER" id="PTHR43190">
    <property type="entry name" value="N-ACETYL-D-GLUCOSAMINE KINASE"/>
    <property type="match status" value="1"/>
</dbReference>
<sequence>MHGPGPLVLGVDAGGTSTRALIADLDGRVLARARGAGANPLAHGMEEALAALQDTVRRVLHNLDPQAVGFAVLGLAGDELTREGGPAEKLDAALRDAGLGCPYTVVGDALVAFAAGTPEPEGTVLIAGTGAVAVRVVKRSIAETAGGYGWLLGDEGSGFWLGREAVRLAADTLRGRGHALRLTELVAGDLLGGPSPAADRLVAERLIAAAYAGSPMRLSTLAPHVSAAALAGDRAAQAVLDRAAAHLTALLADVRAAEGPTRPVVLAGSCLTPGVLGDRTARAIAASGEAQVLFAREGSAGAAWLAALPLLEDSPSRLAALHSQLVTAGRPR</sequence>
<accession>A0A917ZU26</accession>